<sequence length="463" mass="53099">MQKISLIPTILLIAVWIDFVFLSFVIKQEHYTYLNLLPLALGVFLLFDFDWFERAKKYQGYMIFLCTLFIRYAIAPTVLYLADFKVSMGPPLSSLPISNAIFLQVYELFAISIVLQIYAKRKYSINSSSILPNVKEELEFFTKKHMFIAILFLGGFLLIAVPSLRNEVNFIFSKTSIFDNSATSIPMYGSLALIVKYSKILLPLILIDYLAKQYCNNQSNKYIIYSIIVVAISMMFTKEISRLNMLFPAIAFWAVLNRAYENKRIIISKWMFTLLTILLLSLTIYKSFTRFEISVSATPLSYYATMLQQYFSGTQNVAITLSLNNLSSIDSQLLPLKDCFANIPIIGETFVNRSDLSNVIFNHKYWGTSLIQDQIIPVIGQGYLYAGKLFSIIPSCLFFILLVHFDSRQKIIPQLDLVFIDAYVTASLACFLMTNITIISSGLFSMYFLLKIICKLNKKVSFW</sequence>
<dbReference type="AlphaFoldDB" id="A0A016BTT3"/>
<feature type="transmembrane region" description="Helical" evidence="1">
    <location>
        <begin position="101"/>
        <end position="119"/>
    </location>
</feature>
<feature type="transmembrane region" description="Helical" evidence="1">
    <location>
        <begin position="222"/>
        <end position="237"/>
    </location>
</feature>
<dbReference type="PATRIC" id="fig|1339314.3.peg.3691"/>
<keyword evidence="1" id="KW-0472">Membrane</keyword>
<feature type="transmembrane region" description="Helical" evidence="1">
    <location>
        <begin position="267"/>
        <end position="285"/>
    </location>
</feature>
<reference evidence="2 3" key="1">
    <citation type="submission" date="2014-02" db="EMBL/GenBank/DDBJ databases">
        <authorList>
            <person name="Sears C."/>
            <person name="Carroll K."/>
            <person name="Sack B.R."/>
            <person name="Qadri F."/>
            <person name="Myers L.L."/>
            <person name="Chung G.-T."/>
            <person name="Escheverria P."/>
            <person name="Fraser C.M."/>
            <person name="Sadzewicz L."/>
            <person name="Shefchek K.A."/>
            <person name="Tallon L."/>
            <person name="Das S.P."/>
            <person name="Daugherty S."/>
            <person name="Mongodin E.F."/>
        </authorList>
    </citation>
    <scope>NUCLEOTIDE SEQUENCE [LARGE SCALE GENOMIC DNA]</scope>
    <source>
        <strain evidence="2 3">3976T8</strain>
    </source>
</reference>
<evidence type="ECO:0000313" key="2">
    <source>
        <dbReference type="EMBL" id="EXZ72137.1"/>
    </source>
</evidence>
<organism evidence="2 3">
    <name type="scientific">Bacteroides fragilis str. 3976T8</name>
    <dbReference type="NCBI Taxonomy" id="1339314"/>
    <lineage>
        <taxon>Bacteria</taxon>
        <taxon>Pseudomonadati</taxon>
        <taxon>Bacteroidota</taxon>
        <taxon>Bacteroidia</taxon>
        <taxon>Bacteroidales</taxon>
        <taxon>Bacteroidaceae</taxon>
        <taxon>Bacteroides</taxon>
    </lineage>
</organism>
<dbReference type="RefSeq" id="WP_032598744.1">
    <property type="nucleotide sequence ID" value="NZ_JGDS01000062.1"/>
</dbReference>
<accession>A0A016BTT3</accession>
<dbReference type="EMBL" id="JGDS01000062">
    <property type="protein sequence ID" value="EXZ72137.1"/>
    <property type="molecule type" value="Genomic_DNA"/>
</dbReference>
<gene>
    <name evidence="2" type="ORF">M123_3540</name>
</gene>
<dbReference type="Proteomes" id="UP000020938">
    <property type="component" value="Unassembled WGS sequence"/>
</dbReference>
<feature type="transmembrane region" description="Helical" evidence="1">
    <location>
        <begin position="417"/>
        <end position="450"/>
    </location>
</feature>
<feature type="transmembrane region" description="Helical" evidence="1">
    <location>
        <begin position="61"/>
        <end position="81"/>
    </location>
</feature>
<evidence type="ECO:0000313" key="3">
    <source>
        <dbReference type="Proteomes" id="UP000020938"/>
    </source>
</evidence>
<keyword evidence="1" id="KW-0812">Transmembrane</keyword>
<comment type="caution">
    <text evidence="2">The sequence shown here is derived from an EMBL/GenBank/DDBJ whole genome shotgun (WGS) entry which is preliminary data.</text>
</comment>
<evidence type="ECO:0000256" key="1">
    <source>
        <dbReference type="SAM" id="Phobius"/>
    </source>
</evidence>
<feature type="transmembrane region" description="Helical" evidence="1">
    <location>
        <begin position="383"/>
        <end position="405"/>
    </location>
</feature>
<protein>
    <submittedName>
        <fullName evidence="2">Putative membrane protein</fullName>
    </submittedName>
</protein>
<feature type="transmembrane region" description="Helical" evidence="1">
    <location>
        <begin position="145"/>
        <end position="165"/>
    </location>
</feature>
<feature type="transmembrane region" description="Helical" evidence="1">
    <location>
        <begin position="32"/>
        <end position="49"/>
    </location>
</feature>
<feature type="transmembrane region" description="Helical" evidence="1">
    <location>
        <begin position="7"/>
        <end position="26"/>
    </location>
</feature>
<feature type="transmembrane region" description="Helical" evidence="1">
    <location>
        <begin position="185"/>
        <end position="210"/>
    </location>
</feature>
<proteinExistence type="predicted"/>
<keyword evidence="1" id="KW-1133">Transmembrane helix</keyword>
<name>A0A016BTT3_BACFG</name>